<gene>
    <name evidence="2" type="ORF">KOW79_015889</name>
</gene>
<sequence length="87" mass="9645">MQMALKELEIKWQEYQLQLLRVREKELDAEGRKLNMAVPHWTPVPLPRKFCPPAAASPTPAGADVSSAPASPLALLPTSPSSRRSER</sequence>
<protein>
    <submittedName>
        <fullName evidence="2">Uncharacterized protein</fullName>
    </submittedName>
</protein>
<accession>A0A9D3NFJ9</accession>
<organism evidence="2 3">
    <name type="scientific">Hemibagrus wyckioides</name>
    <dbReference type="NCBI Taxonomy" id="337641"/>
    <lineage>
        <taxon>Eukaryota</taxon>
        <taxon>Metazoa</taxon>
        <taxon>Chordata</taxon>
        <taxon>Craniata</taxon>
        <taxon>Vertebrata</taxon>
        <taxon>Euteleostomi</taxon>
        <taxon>Actinopterygii</taxon>
        <taxon>Neopterygii</taxon>
        <taxon>Teleostei</taxon>
        <taxon>Ostariophysi</taxon>
        <taxon>Siluriformes</taxon>
        <taxon>Bagridae</taxon>
        <taxon>Hemibagrus</taxon>
    </lineage>
</organism>
<feature type="region of interest" description="Disordered" evidence="1">
    <location>
        <begin position="50"/>
        <end position="87"/>
    </location>
</feature>
<dbReference type="AlphaFoldDB" id="A0A9D3NFJ9"/>
<dbReference type="EMBL" id="JAHKSW010000018">
    <property type="protein sequence ID" value="KAG7321474.1"/>
    <property type="molecule type" value="Genomic_DNA"/>
</dbReference>
<name>A0A9D3NFJ9_9TELE</name>
<comment type="caution">
    <text evidence="2">The sequence shown here is derived from an EMBL/GenBank/DDBJ whole genome shotgun (WGS) entry which is preliminary data.</text>
</comment>
<evidence type="ECO:0000313" key="2">
    <source>
        <dbReference type="EMBL" id="KAG7321474.1"/>
    </source>
</evidence>
<evidence type="ECO:0000313" key="3">
    <source>
        <dbReference type="Proteomes" id="UP000824219"/>
    </source>
</evidence>
<feature type="compositionally biased region" description="Low complexity" evidence="1">
    <location>
        <begin position="52"/>
        <end position="87"/>
    </location>
</feature>
<keyword evidence="3" id="KW-1185">Reference proteome</keyword>
<reference evidence="2 3" key="1">
    <citation type="submission" date="2021-06" db="EMBL/GenBank/DDBJ databases">
        <title>Chromosome-level genome assembly of the red-tail catfish (Hemibagrus wyckioides).</title>
        <authorList>
            <person name="Shao F."/>
        </authorList>
    </citation>
    <scope>NUCLEOTIDE SEQUENCE [LARGE SCALE GENOMIC DNA]</scope>
    <source>
        <strain evidence="2">EC202008001</strain>
        <tissue evidence="2">Blood</tissue>
    </source>
</reference>
<evidence type="ECO:0000256" key="1">
    <source>
        <dbReference type="SAM" id="MobiDB-lite"/>
    </source>
</evidence>
<dbReference type="Proteomes" id="UP000824219">
    <property type="component" value="Linkage Group LG18"/>
</dbReference>
<proteinExistence type="predicted"/>